<gene>
    <name evidence="1" type="ORF">ERS450000_05530</name>
</gene>
<reference evidence="2" key="1">
    <citation type="submission" date="2015-03" db="EMBL/GenBank/DDBJ databases">
        <authorList>
            <consortium name="Pathogen Informatics"/>
        </authorList>
    </citation>
    <scope>NUCLEOTIDE SEQUENCE [LARGE SCALE GENOMIC DNA]</scope>
    <source>
        <strain evidence="2">NCTC11134</strain>
        <plasmid evidence="2">2</plasmid>
    </source>
</reference>
<geneLocation type="plasmid" evidence="1">
    <name>2</name>
</geneLocation>
<dbReference type="KEGG" id="nfr:ERS450000_05530"/>
<keyword evidence="1" id="KW-0614">Plasmid</keyword>
<accession>A0A0H5P760</accession>
<dbReference type="RefSeq" id="WP_060594719.1">
    <property type="nucleotide sequence ID" value="NZ_CP031418.1"/>
</dbReference>
<proteinExistence type="predicted"/>
<organism evidence="1 2">
    <name type="scientific">Nocardia farcinica</name>
    <dbReference type="NCBI Taxonomy" id="37329"/>
    <lineage>
        <taxon>Bacteria</taxon>
        <taxon>Bacillati</taxon>
        <taxon>Actinomycetota</taxon>
        <taxon>Actinomycetes</taxon>
        <taxon>Mycobacteriales</taxon>
        <taxon>Nocardiaceae</taxon>
        <taxon>Nocardia</taxon>
    </lineage>
</organism>
<evidence type="ECO:0000313" key="1">
    <source>
        <dbReference type="EMBL" id="CRY83512.1"/>
    </source>
</evidence>
<evidence type="ECO:0000313" key="2">
    <source>
        <dbReference type="Proteomes" id="UP000057820"/>
    </source>
</evidence>
<name>A0A0H5P760_NOCFR</name>
<sequence>MDDNSTGQTSRPDATAAHTTVTGDDLRELLHSHGSDARLVLEDGRVTLVPDTDRAEHGLVIATKSDVLQRAGRDPDATALAELAELLTSEIRLQGA</sequence>
<protein>
    <submittedName>
        <fullName evidence="1">Uncharacterized protein</fullName>
    </submittedName>
</protein>
<dbReference type="AlphaFoldDB" id="A0A0H5P760"/>
<dbReference type="Proteomes" id="UP000057820">
    <property type="component" value="Plasmid 2"/>
</dbReference>
<dbReference type="EMBL" id="LN868939">
    <property type="protein sequence ID" value="CRY83512.1"/>
    <property type="molecule type" value="Genomic_DNA"/>
</dbReference>